<dbReference type="PANTHER" id="PTHR14647:SF87">
    <property type="entry name" value="PUTATIVE-RELATED"/>
    <property type="match status" value="1"/>
</dbReference>
<keyword evidence="11" id="KW-1185">Reference proteome</keyword>
<evidence type="ECO:0000256" key="1">
    <source>
        <dbReference type="ARBA" id="ARBA00004323"/>
    </source>
</evidence>
<dbReference type="InterPro" id="IPR027417">
    <property type="entry name" value="P-loop_NTPase"/>
</dbReference>
<comment type="similarity">
    <text evidence="2">Belongs to the galactose-3-O-sulfotransferase family.</text>
</comment>
<keyword evidence="9" id="KW-0325">Glycoprotein</keyword>
<dbReference type="InterPro" id="IPR009729">
    <property type="entry name" value="Gal-3-0_sulfotransfrase"/>
</dbReference>
<dbReference type="AlphaFoldDB" id="A0A7J7KEQ5"/>
<keyword evidence="5" id="KW-0735">Signal-anchor</keyword>
<dbReference type="PANTHER" id="PTHR14647">
    <property type="entry name" value="GALACTOSE-3-O-SULFOTRANSFERASE"/>
    <property type="match status" value="1"/>
</dbReference>
<dbReference type="Proteomes" id="UP000593567">
    <property type="component" value="Unassembled WGS sequence"/>
</dbReference>
<evidence type="ECO:0000256" key="3">
    <source>
        <dbReference type="ARBA" id="ARBA00022679"/>
    </source>
</evidence>
<evidence type="ECO:0000256" key="7">
    <source>
        <dbReference type="ARBA" id="ARBA00023034"/>
    </source>
</evidence>
<evidence type="ECO:0000256" key="8">
    <source>
        <dbReference type="ARBA" id="ARBA00023136"/>
    </source>
</evidence>
<dbReference type="GO" id="GO:0009247">
    <property type="term" value="P:glycolipid biosynthetic process"/>
    <property type="evidence" value="ECO:0007669"/>
    <property type="project" value="InterPro"/>
</dbReference>
<protein>
    <submittedName>
        <fullName evidence="10">GAL3ST1</fullName>
    </submittedName>
</protein>
<dbReference type="GO" id="GO:0001733">
    <property type="term" value="F:galactosylceramide sulfotransferase activity"/>
    <property type="evidence" value="ECO:0007669"/>
    <property type="project" value="InterPro"/>
</dbReference>
<comment type="subcellular location">
    <subcellularLocation>
        <location evidence="1">Golgi apparatus membrane</location>
        <topology evidence="1">Single-pass type II membrane protein</topology>
    </subcellularLocation>
</comment>
<keyword evidence="8" id="KW-0472">Membrane</keyword>
<evidence type="ECO:0000313" key="11">
    <source>
        <dbReference type="Proteomes" id="UP000593567"/>
    </source>
</evidence>
<name>A0A7J7KEQ5_BUGNE</name>
<evidence type="ECO:0000256" key="2">
    <source>
        <dbReference type="ARBA" id="ARBA00008124"/>
    </source>
</evidence>
<keyword evidence="6" id="KW-1133">Transmembrane helix</keyword>
<sequence length="201" mass="24265">MQRHVHNNFLQWLGFNVKKSNDKKAIKDYIDFVERRFKLVMFTEYFDESLVLLRRTMNWSMTDIFYSYANEATKKSGTVLSPDDINKLLNIKHNLGDWMLYQHFNKSFWEKVSTQPEFFDEVKVFKQLNTKVREFCFSQELEKDKSLKLELITKWELDPLYFGEKDCLAIRIKDGKALEFSHALDKYCPFRSSKLKYELKY</sequence>
<reference evidence="10" key="1">
    <citation type="submission" date="2020-06" db="EMBL/GenBank/DDBJ databases">
        <title>Draft genome of Bugula neritina, a colonial animal packing powerful symbionts and potential medicines.</title>
        <authorList>
            <person name="Rayko M."/>
        </authorList>
    </citation>
    <scope>NUCLEOTIDE SEQUENCE [LARGE SCALE GENOMIC DNA]</scope>
    <source>
        <strain evidence="10">Kwan_BN1</strain>
    </source>
</reference>
<evidence type="ECO:0000256" key="6">
    <source>
        <dbReference type="ARBA" id="ARBA00022989"/>
    </source>
</evidence>
<comment type="caution">
    <text evidence="10">The sequence shown here is derived from an EMBL/GenBank/DDBJ whole genome shotgun (WGS) entry which is preliminary data.</text>
</comment>
<gene>
    <name evidence="10" type="ORF">EB796_005597</name>
</gene>
<evidence type="ECO:0000256" key="4">
    <source>
        <dbReference type="ARBA" id="ARBA00022692"/>
    </source>
</evidence>
<proteinExistence type="inferred from homology"/>
<keyword evidence="7" id="KW-0333">Golgi apparatus</keyword>
<organism evidence="10 11">
    <name type="scientific">Bugula neritina</name>
    <name type="common">Brown bryozoan</name>
    <name type="synonym">Sertularia neritina</name>
    <dbReference type="NCBI Taxonomy" id="10212"/>
    <lineage>
        <taxon>Eukaryota</taxon>
        <taxon>Metazoa</taxon>
        <taxon>Spiralia</taxon>
        <taxon>Lophotrochozoa</taxon>
        <taxon>Bryozoa</taxon>
        <taxon>Gymnolaemata</taxon>
        <taxon>Cheilostomatida</taxon>
        <taxon>Flustrina</taxon>
        <taxon>Buguloidea</taxon>
        <taxon>Bugulidae</taxon>
        <taxon>Bugula</taxon>
    </lineage>
</organism>
<dbReference type="Gene3D" id="3.40.50.300">
    <property type="entry name" value="P-loop containing nucleotide triphosphate hydrolases"/>
    <property type="match status" value="1"/>
</dbReference>
<dbReference type="OrthoDB" id="514299at2759"/>
<keyword evidence="3" id="KW-0808">Transferase</keyword>
<evidence type="ECO:0000256" key="9">
    <source>
        <dbReference type="ARBA" id="ARBA00023180"/>
    </source>
</evidence>
<dbReference type="EMBL" id="VXIV02000780">
    <property type="protein sequence ID" value="KAF6036098.1"/>
    <property type="molecule type" value="Genomic_DNA"/>
</dbReference>
<dbReference type="Pfam" id="PF06990">
    <property type="entry name" value="Gal-3-0_sulfotr"/>
    <property type="match status" value="1"/>
</dbReference>
<dbReference type="GO" id="GO:0000139">
    <property type="term" value="C:Golgi membrane"/>
    <property type="evidence" value="ECO:0007669"/>
    <property type="project" value="UniProtKB-SubCell"/>
</dbReference>
<keyword evidence="4" id="KW-0812">Transmembrane</keyword>
<evidence type="ECO:0000256" key="5">
    <source>
        <dbReference type="ARBA" id="ARBA00022968"/>
    </source>
</evidence>
<accession>A0A7J7KEQ5</accession>
<evidence type="ECO:0000313" key="10">
    <source>
        <dbReference type="EMBL" id="KAF6036098.1"/>
    </source>
</evidence>